<dbReference type="Proteomes" id="UP001148838">
    <property type="component" value="Unassembled WGS sequence"/>
</dbReference>
<name>A0ABQ8RZC3_PERAM</name>
<comment type="caution">
    <text evidence="1">The sequence shown here is derived from an EMBL/GenBank/DDBJ whole genome shotgun (WGS) entry which is preliminary data.</text>
</comment>
<proteinExistence type="predicted"/>
<reference evidence="1 2" key="1">
    <citation type="journal article" date="2022" name="Allergy">
        <title>Genome assembly and annotation of Periplaneta americana reveal a comprehensive cockroach allergen profile.</title>
        <authorList>
            <person name="Wang L."/>
            <person name="Xiong Q."/>
            <person name="Saelim N."/>
            <person name="Wang L."/>
            <person name="Nong W."/>
            <person name="Wan A.T."/>
            <person name="Shi M."/>
            <person name="Liu X."/>
            <person name="Cao Q."/>
            <person name="Hui J.H.L."/>
            <person name="Sookrung N."/>
            <person name="Leung T.F."/>
            <person name="Tungtrongchitr A."/>
            <person name="Tsui S.K.W."/>
        </authorList>
    </citation>
    <scope>NUCLEOTIDE SEQUENCE [LARGE SCALE GENOMIC DNA]</scope>
    <source>
        <strain evidence="1">PWHHKU_190912</strain>
    </source>
</reference>
<organism evidence="1 2">
    <name type="scientific">Periplaneta americana</name>
    <name type="common">American cockroach</name>
    <name type="synonym">Blatta americana</name>
    <dbReference type="NCBI Taxonomy" id="6978"/>
    <lineage>
        <taxon>Eukaryota</taxon>
        <taxon>Metazoa</taxon>
        <taxon>Ecdysozoa</taxon>
        <taxon>Arthropoda</taxon>
        <taxon>Hexapoda</taxon>
        <taxon>Insecta</taxon>
        <taxon>Pterygota</taxon>
        <taxon>Neoptera</taxon>
        <taxon>Polyneoptera</taxon>
        <taxon>Dictyoptera</taxon>
        <taxon>Blattodea</taxon>
        <taxon>Blattoidea</taxon>
        <taxon>Blattidae</taxon>
        <taxon>Blattinae</taxon>
        <taxon>Periplaneta</taxon>
    </lineage>
</organism>
<protein>
    <submittedName>
        <fullName evidence="1">Uncharacterized protein</fullName>
    </submittedName>
</protein>
<evidence type="ECO:0000313" key="1">
    <source>
        <dbReference type="EMBL" id="KAJ4426980.1"/>
    </source>
</evidence>
<evidence type="ECO:0000313" key="2">
    <source>
        <dbReference type="Proteomes" id="UP001148838"/>
    </source>
</evidence>
<keyword evidence="2" id="KW-1185">Reference proteome</keyword>
<sequence length="198" mass="22729">MEKFNFRPRDWLFCNINFHTAEAYTPDVFKSLLASKPLNGTEAMKRRPSYFLLNLYRHRSRGKSRGQPGGDFNTNLLNSSNYATVQLKNMFESYNISILPSAATHHTQESETLLDIIATTNPQLALTNGQLPAPGISAHDIIFLEYSLYCPKYKPHITSYRDLKHIEHDELINDALSLPWTEVWNLPDIDDKIENLTT</sequence>
<accession>A0ABQ8RZC3</accession>
<gene>
    <name evidence="1" type="ORF">ANN_26779</name>
</gene>
<dbReference type="EMBL" id="JAJSOF020000039">
    <property type="protein sequence ID" value="KAJ4426980.1"/>
    <property type="molecule type" value="Genomic_DNA"/>
</dbReference>